<evidence type="ECO:0000313" key="1">
    <source>
        <dbReference type="EMBL" id="GGR04907.1"/>
    </source>
</evidence>
<dbReference type="RefSeq" id="WP_189561285.1">
    <property type="nucleotide sequence ID" value="NZ_BMTU01000017.1"/>
</dbReference>
<dbReference type="EMBL" id="BMTU01000017">
    <property type="protein sequence ID" value="GGR04907.1"/>
    <property type="molecule type" value="Genomic_DNA"/>
</dbReference>
<comment type="caution">
    <text evidence="1">The sequence shown here is derived from an EMBL/GenBank/DDBJ whole genome shotgun (WGS) entry which is preliminary data.</text>
</comment>
<dbReference type="Proteomes" id="UP000656732">
    <property type="component" value="Unassembled WGS sequence"/>
</dbReference>
<reference evidence="1" key="2">
    <citation type="submission" date="2020-09" db="EMBL/GenBank/DDBJ databases">
        <authorList>
            <person name="Sun Q."/>
            <person name="Ohkuma M."/>
        </authorList>
    </citation>
    <scope>NUCLEOTIDE SEQUENCE</scope>
    <source>
        <strain evidence="1">JCM 4403</strain>
    </source>
</reference>
<evidence type="ECO:0000313" key="2">
    <source>
        <dbReference type="Proteomes" id="UP000656732"/>
    </source>
</evidence>
<sequence length="178" mass="19031">MTWPHHPTQATADVYLLFAHEPYYPGPAAQEVNTSVVPAASLLHPHIRQPDGTRIHALLTRGRRPGHIVPLATLTHELGGGAHWPAIGDWETVTTDLVRLIRSRSCDALSLGLPPLARALVCTGPYSQVRTHDPATGRSAVFGPAARREVLAAIGSRLLQAEAGVPLWPGDGLLAPAR</sequence>
<organism evidence="1 2">
    <name type="scientific">Streptomyces pilosus</name>
    <dbReference type="NCBI Taxonomy" id="28893"/>
    <lineage>
        <taxon>Bacteria</taxon>
        <taxon>Bacillati</taxon>
        <taxon>Actinomycetota</taxon>
        <taxon>Actinomycetes</taxon>
        <taxon>Kitasatosporales</taxon>
        <taxon>Streptomycetaceae</taxon>
        <taxon>Streptomyces</taxon>
    </lineage>
</organism>
<reference evidence="1" key="1">
    <citation type="journal article" date="2014" name="Int. J. Syst. Evol. Microbiol.">
        <title>Complete genome sequence of Corynebacterium casei LMG S-19264T (=DSM 44701T), isolated from a smear-ripened cheese.</title>
        <authorList>
            <consortium name="US DOE Joint Genome Institute (JGI-PGF)"/>
            <person name="Walter F."/>
            <person name="Albersmeier A."/>
            <person name="Kalinowski J."/>
            <person name="Ruckert C."/>
        </authorList>
    </citation>
    <scope>NUCLEOTIDE SEQUENCE</scope>
    <source>
        <strain evidence="1">JCM 4403</strain>
    </source>
</reference>
<protein>
    <submittedName>
        <fullName evidence="1">Uncharacterized protein</fullName>
    </submittedName>
</protein>
<accession>A0A918F4Y7</accession>
<name>A0A918F4Y7_9ACTN</name>
<keyword evidence="2" id="KW-1185">Reference proteome</keyword>
<gene>
    <name evidence="1" type="ORF">GCM10010280_61190</name>
</gene>
<proteinExistence type="predicted"/>
<dbReference type="AlphaFoldDB" id="A0A918F4Y7"/>